<evidence type="ECO:0000256" key="1">
    <source>
        <dbReference type="ARBA" id="ARBA00000085"/>
    </source>
</evidence>
<evidence type="ECO:0000256" key="10">
    <source>
        <dbReference type="ARBA" id="ARBA00022840"/>
    </source>
</evidence>
<dbReference type="InterPro" id="IPR039506">
    <property type="entry name" value="SPOB_a"/>
</dbReference>
<keyword evidence="10" id="KW-0067">ATP-binding</keyword>
<evidence type="ECO:0000256" key="5">
    <source>
        <dbReference type="ARBA" id="ARBA00022553"/>
    </source>
</evidence>
<gene>
    <name evidence="17" type="ORF">GCM10020260_07620</name>
</gene>
<dbReference type="GO" id="GO:0016301">
    <property type="term" value="F:kinase activity"/>
    <property type="evidence" value="ECO:0007669"/>
    <property type="project" value="UniProtKB-KW"/>
</dbReference>
<dbReference type="EMBL" id="BAAAYG010000003">
    <property type="protein sequence ID" value="GAA3281703.1"/>
    <property type="molecule type" value="Genomic_DNA"/>
</dbReference>
<dbReference type="Pfam" id="PF17203">
    <property type="entry name" value="sCache_3_2"/>
    <property type="match status" value="1"/>
</dbReference>
<sequence>MDAAPGSRRPRLNFAGQTLLLQLAVVTLVALVAAGVHGWLTYQRLGFEAQHRALSVARTLATTEEVRAEAARLTAADAAAMRPAELLDEPLVPLAHDVRARTDALFVVITDDEGIRLTHPDAERLGERVSTDPSGPLSGEEVTNTTRGTLGLSARAKVPIYAPGSQETVVGEVSVGFAMDDVLQDLSSDITPVALTGVGALGLGVVASWLLVRRLRRLTLGLEPEDLTALAQDQEAVLRGVDEGVIGVSAEGALTVVNAEARRLLDLAEDDEIVGHRLEDSPLPPSVVGLAAEAGPETPSTEAVIGSRVLILTARPVRAGGLRGTGEQNLGTVIMLRDRTRMQALTRQLQAVSSMTTALRAQRHEFANRLHTIAGLLGIGNHAEAEDYVGSLLATGPLKSPVEQAEQLADPYLQAFIGAKSVEAGERGVHLHVGEATLVRGRVEDPHDVTTVLGNLVDNAVHAAVHGAGPDRWVEVDLLDELEDDVVEAGAEVDAEPGTDDPSGTLHLVVADSGDGTADPEALFTEGYSTATTGPLDAHGQGLGLSICRQIARDRGGDVWLADPGRTGGPGAVFCARLPGTMSRRGPGGRGHPTAAEHPDPSETPGRPGEEQHE</sequence>
<reference evidence="18" key="1">
    <citation type="journal article" date="2019" name="Int. J. Syst. Evol. Microbiol.">
        <title>The Global Catalogue of Microorganisms (GCM) 10K type strain sequencing project: providing services to taxonomists for standard genome sequencing and annotation.</title>
        <authorList>
            <consortium name="The Broad Institute Genomics Platform"/>
            <consortium name="The Broad Institute Genome Sequencing Center for Infectious Disease"/>
            <person name="Wu L."/>
            <person name="Ma J."/>
        </authorList>
    </citation>
    <scope>NUCLEOTIDE SEQUENCE [LARGE SCALE GENOMIC DNA]</scope>
    <source>
        <strain evidence="18">JCM 11483</strain>
    </source>
</reference>
<dbReference type="InterPro" id="IPR050428">
    <property type="entry name" value="TCS_sensor_his_kinase"/>
</dbReference>
<evidence type="ECO:0000313" key="17">
    <source>
        <dbReference type="EMBL" id="GAA3281703.1"/>
    </source>
</evidence>
<dbReference type="PANTHER" id="PTHR45436">
    <property type="entry name" value="SENSOR HISTIDINE KINASE YKOH"/>
    <property type="match status" value="1"/>
</dbReference>
<dbReference type="Pfam" id="PF14689">
    <property type="entry name" value="SPOB_a"/>
    <property type="match status" value="1"/>
</dbReference>
<dbReference type="Proteomes" id="UP001501736">
    <property type="component" value="Unassembled WGS sequence"/>
</dbReference>
<evidence type="ECO:0000256" key="8">
    <source>
        <dbReference type="ARBA" id="ARBA00022741"/>
    </source>
</evidence>
<evidence type="ECO:0000256" key="2">
    <source>
        <dbReference type="ARBA" id="ARBA00004651"/>
    </source>
</evidence>
<protein>
    <recommendedName>
        <fullName evidence="3">histidine kinase</fullName>
        <ecNumber evidence="3">2.7.13.3</ecNumber>
    </recommendedName>
</protein>
<dbReference type="PRINTS" id="PR00344">
    <property type="entry name" value="BCTRLSENSOR"/>
</dbReference>
<keyword evidence="18" id="KW-1185">Reference proteome</keyword>
<proteinExistence type="predicted"/>
<keyword evidence="6" id="KW-0808">Transferase</keyword>
<evidence type="ECO:0000256" key="7">
    <source>
        <dbReference type="ARBA" id="ARBA00022692"/>
    </source>
</evidence>
<keyword evidence="4" id="KW-1003">Cell membrane</keyword>
<feature type="transmembrane region" description="Helical" evidence="15">
    <location>
        <begin position="20"/>
        <end position="40"/>
    </location>
</feature>
<dbReference type="Gene3D" id="3.30.565.10">
    <property type="entry name" value="Histidine kinase-like ATPase, C-terminal domain"/>
    <property type="match status" value="1"/>
</dbReference>
<dbReference type="SMART" id="SM00387">
    <property type="entry name" value="HATPase_c"/>
    <property type="match status" value="1"/>
</dbReference>
<evidence type="ECO:0000259" key="16">
    <source>
        <dbReference type="PROSITE" id="PS50109"/>
    </source>
</evidence>
<dbReference type="PANTHER" id="PTHR45436:SF5">
    <property type="entry name" value="SENSOR HISTIDINE KINASE TRCS"/>
    <property type="match status" value="1"/>
</dbReference>
<dbReference type="InterPro" id="IPR036890">
    <property type="entry name" value="HATPase_C_sf"/>
</dbReference>
<keyword evidence="7 15" id="KW-0812">Transmembrane</keyword>
<comment type="catalytic activity">
    <reaction evidence="1">
        <text>ATP + protein L-histidine = ADP + protein N-phospho-L-histidine.</text>
        <dbReference type="EC" id="2.7.13.3"/>
    </reaction>
</comment>
<keyword evidence="13 15" id="KW-0472">Membrane</keyword>
<dbReference type="InterPro" id="IPR005467">
    <property type="entry name" value="His_kinase_dom"/>
</dbReference>
<name>A0ABP6RDG5_9MICC</name>
<dbReference type="SUPFAM" id="SSF103190">
    <property type="entry name" value="Sensory domain-like"/>
    <property type="match status" value="1"/>
</dbReference>
<evidence type="ECO:0000256" key="11">
    <source>
        <dbReference type="ARBA" id="ARBA00022989"/>
    </source>
</evidence>
<keyword evidence="5" id="KW-0597">Phosphoprotein</keyword>
<dbReference type="InterPro" id="IPR033463">
    <property type="entry name" value="sCache_3"/>
</dbReference>
<dbReference type="Gene3D" id="3.30.450.20">
    <property type="entry name" value="PAS domain"/>
    <property type="match status" value="2"/>
</dbReference>
<dbReference type="EC" id="2.7.13.3" evidence="3"/>
<dbReference type="InterPro" id="IPR016120">
    <property type="entry name" value="Sig_transdc_His_kin_SpoOB"/>
</dbReference>
<evidence type="ECO:0000256" key="9">
    <source>
        <dbReference type="ARBA" id="ARBA00022777"/>
    </source>
</evidence>
<keyword evidence="12" id="KW-0902">Two-component regulatory system</keyword>
<evidence type="ECO:0000313" key="18">
    <source>
        <dbReference type="Proteomes" id="UP001501736"/>
    </source>
</evidence>
<dbReference type="Gene3D" id="1.10.287.130">
    <property type="match status" value="1"/>
</dbReference>
<evidence type="ECO:0000256" key="15">
    <source>
        <dbReference type="SAM" id="Phobius"/>
    </source>
</evidence>
<dbReference type="InterPro" id="IPR004358">
    <property type="entry name" value="Sig_transdc_His_kin-like_C"/>
</dbReference>
<keyword evidence="8" id="KW-0547">Nucleotide-binding</keyword>
<dbReference type="SUPFAM" id="SSF55874">
    <property type="entry name" value="ATPase domain of HSP90 chaperone/DNA topoisomerase II/histidine kinase"/>
    <property type="match status" value="1"/>
</dbReference>
<dbReference type="RefSeq" id="WP_344718350.1">
    <property type="nucleotide sequence ID" value="NZ_BAAAYG010000003.1"/>
</dbReference>
<accession>A0ABP6RDG5</accession>
<feature type="region of interest" description="Disordered" evidence="14">
    <location>
        <begin position="579"/>
        <end position="614"/>
    </location>
</feature>
<dbReference type="InterPro" id="IPR003594">
    <property type="entry name" value="HATPase_dom"/>
</dbReference>
<keyword evidence="11 15" id="KW-1133">Transmembrane helix</keyword>
<feature type="region of interest" description="Disordered" evidence="14">
    <location>
        <begin position="494"/>
        <end position="513"/>
    </location>
</feature>
<dbReference type="PROSITE" id="PS50109">
    <property type="entry name" value="HIS_KIN"/>
    <property type="match status" value="1"/>
</dbReference>
<comment type="caution">
    <text evidence="17">The sequence shown here is derived from an EMBL/GenBank/DDBJ whole genome shotgun (WGS) entry which is preliminary data.</text>
</comment>
<evidence type="ECO:0000256" key="12">
    <source>
        <dbReference type="ARBA" id="ARBA00023012"/>
    </source>
</evidence>
<dbReference type="Pfam" id="PF02518">
    <property type="entry name" value="HATPase_c"/>
    <property type="match status" value="1"/>
</dbReference>
<evidence type="ECO:0000256" key="3">
    <source>
        <dbReference type="ARBA" id="ARBA00012438"/>
    </source>
</evidence>
<evidence type="ECO:0000256" key="14">
    <source>
        <dbReference type="SAM" id="MobiDB-lite"/>
    </source>
</evidence>
<evidence type="ECO:0000256" key="6">
    <source>
        <dbReference type="ARBA" id="ARBA00022679"/>
    </source>
</evidence>
<dbReference type="SUPFAM" id="SSF55890">
    <property type="entry name" value="Sporulation response regulatory protein Spo0B"/>
    <property type="match status" value="1"/>
</dbReference>
<feature type="transmembrane region" description="Helical" evidence="15">
    <location>
        <begin position="190"/>
        <end position="212"/>
    </location>
</feature>
<feature type="domain" description="Histidine kinase" evidence="16">
    <location>
        <begin position="445"/>
        <end position="582"/>
    </location>
</feature>
<evidence type="ECO:0000256" key="13">
    <source>
        <dbReference type="ARBA" id="ARBA00023136"/>
    </source>
</evidence>
<organism evidence="17 18">
    <name type="scientific">Nesterenkonia halobia</name>
    <dbReference type="NCBI Taxonomy" id="37922"/>
    <lineage>
        <taxon>Bacteria</taxon>
        <taxon>Bacillati</taxon>
        <taxon>Actinomycetota</taxon>
        <taxon>Actinomycetes</taxon>
        <taxon>Micrococcales</taxon>
        <taxon>Micrococcaceae</taxon>
        <taxon>Nesterenkonia</taxon>
    </lineage>
</organism>
<keyword evidence="9 17" id="KW-0418">Kinase</keyword>
<evidence type="ECO:0000256" key="4">
    <source>
        <dbReference type="ARBA" id="ARBA00022475"/>
    </source>
</evidence>
<dbReference type="InterPro" id="IPR029151">
    <property type="entry name" value="Sensor-like_sf"/>
</dbReference>
<comment type="subcellular location">
    <subcellularLocation>
        <location evidence="2">Cell membrane</location>
        <topology evidence="2">Multi-pass membrane protein</topology>
    </subcellularLocation>
</comment>